<gene>
    <name evidence="1" type="ORF">ALO_17681</name>
</gene>
<sequence length="89" mass="9534">MSRDSMTAEDRLAATIGLKPADRVVCAPETGNSAGQYVGISNKEFVWEFTTKGLLPSKSWPLIIPSGTAAPISTVLPALMWPSGQAWEK</sequence>
<protein>
    <submittedName>
        <fullName evidence="1">Uncharacterized protein</fullName>
    </submittedName>
</protein>
<proteinExistence type="predicted"/>
<dbReference type="EMBL" id="AFGF01000205">
    <property type="protein sequence ID" value="EGO62519.1"/>
    <property type="molecule type" value="Genomic_DNA"/>
</dbReference>
<dbReference type="eggNOG" id="ENOG502ZUIV">
    <property type="taxonomic scope" value="Bacteria"/>
</dbReference>
<dbReference type="STRING" id="1009370.ALO_17681"/>
<evidence type="ECO:0000313" key="2">
    <source>
        <dbReference type="Proteomes" id="UP000003240"/>
    </source>
</evidence>
<organism evidence="1 2">
    <name type="scientific">Acetonema longum DSM 6540</name>
    <dbReference type="NCBI Taxonomy" id="1009370"/>
    <lineage>
        <taxon>Bacteria</taxon>
        <taxon>Bacillati</taxon>
        <taxon>Bacillota</taxon>
        <taxon>Negativicutes</taxon>
        <taxon>Acetonemataceae</taxon>
        <taxon>Acetonema</taxon>
    </lineage>
</organism>
<dbReference type="Proteomes" id="UP000003240">
    <property type="component" value="Unassembled WGS sequence"/>
</dbReference>
<comment type="caution">
    <text evidence="1">The sequence shown here is derived from an EMBL/GenBank/DDBJ whole genome shotgun (WGS) entry which is preliminary data.</text>
</comment>
<accession>F7NN53</accession>
<keyword evidence="2" id="KW-1185">Reference proteome</keyword>
<dbReference type="RefSeq" id="WP_004098328.1">
    <property type="nucleotide sequence ID" value="NZ_AFGF01000205.1"/>
</dbReference>
<name>F7NN53_9FIRM</name>
<dbReference type="AlphaFoldDB" id="F7NN53"/>
<evidence type="ECO:0000313" key="1">
    <source>
        <dbReference type="EMBL" id="EGO62519.1"/>
    </source>
</evidence>
<reference evidence="1 2" key="1">
    <citation type="journal article" date="2011" name="EMBO J.">
        <title>Structural diversity of bacterial flagellar motors.</title>
        <authorList>
            <person name="Chen S."/>
            <person name="Beeby M."/>
            <person name="Murphy G.E."/>
            <person name="Leadbetter J.R."/>
            <person name="Hendrixson D.R."/>
            <person name="Briegel A."/>
            <person name="Li Z."/>
            <person name="Shi J."/>
            <person name="Tocheva E.I."/>
            <person name="Muller A."/>
            <person name="Dobro M.J."/>
            <person name="Jensen G.J."/>
        </authorList>
    </citation>
    <scope>NUCLEOTIDE SEQUENCE [LARGE SCALE GENOMIC DNA]</scope>
    <source>
        <strain evidence="1 2">DSM 6540</strain>
    </source>
</reference>